<organism evidence="1 2">
    <name type="scientific">Azonexus hydrophilus</name>
    <dbReference type="NCBI Taxonomy" id="418702"/>
    <lineage>
        <taxon>Bacteria</taxon>
        <taxon>Pseudomonadati</taxon>
        <taxon>Pseudomonadota</taxon>
        <taxon>Betaproteobacteria</taxon>
        <taxon>Rhodocyclales</taxon>
        <taxon>Azonexaceae</taxon>
        <taxon>Azonexus</taxon>
    </lineage>
</organism>
<dbReference type="EMBL" id="CP151407">
    <property type="protein sequence ID" value="WZJ23444.1"/>
    <property type="molecule type" value="Genomic_DNA"/>
</dbReference>
<reference evidence="1 2" key="1">
    <citation type="submission" date="2024-04" db="EMBL/GenBank/DDBJ databases">
        <title>Dissimilatory iodate-reducing microorganisms contribute to the enrichment of iodine in groundwater.</title>
        <authorList>
            <person name="Jiang Z."/>
        </authorList>
    </citation>
    <scope>NUCLEOTIDE SEQUENCE [LARGE SCALE GENOMIC DNA]</scope>
    <source>
        <strain evidence="1 2">NCP973</strain>
        <plasmid evidence="1 2">unnamed1</plasmid>
    </source>
</reference>
<evidence type="ECO:0000313" key="2">
    <source>
        <dbReference type="Proteomes" id="UP001479520"/>
    </source>
</evidence>
<geneLocation type="plasmid" evidence="1 2">
    <name>unnamed1</name>
</geneLocation>
<accession>A0ABZ2XPV3</accession>
<dbReference type="Proteomes" id="UP001479520">
    <property type="component" value="Plasmid unnamed1"/>
</dbReference>
<proteinExistence type="predicted"/>
<name>A0ABZ2XPV3_9RHOO</name>
<keyword evidence="2" id="KW-1185">Reference proteome</keyword>
<keyword evidence="1" id="KW-0614">Plasmid</keyword>
<sequence>MQNKEGDWTLSPICRWTTDDVWEFIGEVVSGERETYSDWQELMRIYSDAGGTSCAVVSDAILDGMSKKKVGKCGARTGCWVCQQAYDKSLRTMVEGDTRYHYAIGLVRFNEYLRSIRNDWSRRHWVGRTVKAGYLCVQPDTFHPAEIRRQARMLMQLDHDERLRASREGEAPRFEILPLEMLIAVDAFWSLNGLAKPFSIWADRKMIEEGSRFDIPDIQEVQETPIPEARFLHVGDQWESSVWDGLRDVYREGLLEDSGCAPTVGDDGLWEIETQMSFNIDPEAACMFEDYEVPYLLDLYKQGVPPGGVTAGVKHYLGLGTLTVSHSQRGFFDLAMRRTAMKDRMGLTYDYKVEYLLAKSVRFADLSPEGRAAWSKKATTASAQVDLF</sequence>
<evidence type="ECO:0000313" key="1">
    <source>
        <dbReference type="EMBL" id="WZJ23444.1"/>
    </source>
</evidence>
<protein>
    <recommendedName>
        <fullName evidence="3">Phosphoadenosine phosphosulphate reductase domain-containing protein</fullName>
    </recommendedName>
</protein>
<dbReference type="RefSeq" id="WP_341744775.1">
    <property type="nucleotide sequence ID" value="NZ_CP151407.1"/>
</dbReference>
<evidence type="ECO:0008006" key="3">
    <source>
        <dbReference type="Google" id="ProtNLM"/>
    </source>
</evidence>
<gene>
    <name evidence="1" type="ORF">AADV58_16945</name>
</gene>